<dbReference type="InterPro" id="IPR027417">
    <property type="entry name" value="P-loop_NTPase"/>
</dbReference>
<evidence type="ECO:0000256" key="2">
    <source>
        <dbReference type="ARBA" id="ARBA00022840"/>
    </source>
</evidence>
<dbReference type="GO" id="GO:0005829">
    <property type="term" value="C:cytosol"/>
    <property type="evidence" value="ECO:0007669"/>
    <property type="project" value="TreeGrafter"/>
</dbReference>
<dbReference type="PANTHER" id="PTHR10606">
    <property type="entry name" value="6-PHOSPHOFRUCTO-2-KINASE/FRUCTOSE-2,6-BISPHOSPHATASE"/>
    <property type="match status" value="1"/>
</dbReference>
<dbReference type="EMBL" id="LK052938">
    <property type="protein sequence ID" value="CDR37866.1"/>
    <property type="molecule type" value="Genomic_DNA"/>
</dbReference>
<keyword evidence="1" id="KW-0547">Nucleotide-binding</keyword>
<dbReference type="InterPro" id="IPR003094">
    <property type="entry name" value="6Pfruct_kin"/>
</dbReference>
<dbReference type="GO" id="GO:0006003">
    <property type="term" value="P:fructose 2,6-bisphosphate metabolic process"/>
    <property type="evidence" value="ECO:0007669"/>
    <property type="project" value="InterPro"/>
</dbReference>
<dbReference type="OrthoDB" id="267323at2759"/>
<evidence type="ECO:0000313" key="4">
    <source>
        <dbReference type="EMBL" id="CDR37866.1"/>
    </source>
</evidence>
<dbReference type="InterPro" id="IPR013079">
    <property type="entry name" value="6Phosfructo_kin"/>
</dbReference>
<reference evidence="4" key="1">
    <citation type="journal article" date="2014" name="Genome Announc.">
        <title>Draft genome sequence of Rhodosporidium toruloides CECT1137, an oleaginous yeast of biotechnological interest.</title>
        <authorList>
            <person name="Morin N."/>
            <person name="Calcas X."/>
            <person name="Devillers H."/>
            <person name="Durrens P."/>
            <person name="Sherman D.J."/>
            <person name="Nicaud J.-M."/>
            <person name="Neuveglise C."/>
        </authorList>
    </citation>
    <scope>NUCLEOTIDE SEQUENCE</scope>
    <source>
        <strain evidence="4">CECT1137</strain>
    </source>
</reference>
<protein>
    <submittedName>
        <fullName evidence="4">RHTO0S03e00452g2_1</fullName>
    </submittedName>
</protein>
<dbReference type="SUPFAM" id="SSF52540">
    <property type="entry name" value="P-loop containing nucleoside triphosphate hydrolases"/>
    <property type="match status" value="1"/>
</dbReference>
<feature type="domain" description="6-phosphofructo-2-kinase" evidence="3">
    <location>
        <begin position="10"/>
        <end position="117"/>
    </location>
</feature>
<dbReference type="GO" id="GO:0005524">
    <property type="term" value="F:ATP binding"/>
    <property type="evidence" value="ECO:0007669"/>
    <property type="project" value="UniProtKB-KW"/>
</dbReference>
<dbReference type="Pfam" id="PF01591">
    <property type="entry name" value="6PF2K"/>
    <property type="match status" value="1"/>
</dbReference>
<dbReference type="Gene3D" id="3.40.50.300">
    <property type="entry name" value="P-loop containing nucleotide triphosphate hydrolases"/>
    <property type="match status" value="1"/>
</dbReference>
<dbReference type="PANTHER" id="PTHR10606:SF39">
    <property type="entry name" value="6-PHOSPHOFRUCTO-2-KINASE_FRUCTOSE-2,6-BISPHOSPHATASE YLR345W-RELATED"/>
    <property type="match status" value="1"/>
</dbReference>
<accession>A0A061AL43</accession>
<organism evidence="4">
    <name type="scientific">Rhodotorula toruloides</name>
    <name type="common">Yeast</name>
    <name type="synonym">Rhodosporidium toruloides</name>
    <dbReference type="NCBI Taxonomy" id="5286"/>
    <lineage>
        <taxon>Eukaryota</taxon>
        <taxon>Fungi</taxon>
        <taxon>Dikarya</taxon>
        <taxon>Basidiomycota</taxon>
        <taxon>Pucciniomycotina</taxon>
        <taxon>Microbotryomycetes</taxon>
        <taxon>Sporidiobolales</taxon>
        <taxon>Sporidiobolaceae</taxon>
        <taxon>Rhodotorula</taxon>
    </lineage>
</organism>
<dbReference type="GO" id="GO:0006000">
    <property type="term" value="P:fructose metabolic process"/>
    <property type="evidence" value="ECO:0007669"/>
    <property type="project" value="InterPro"/>
</dbReference>
<proteinExistence type="predicted"/>
<dbReference type="AlphaFoldDB" id="A0A061AL43"/>
<evidence type="ECO:0000256" key="1">
    <source>
        <dbReference type="ARBA" id="ARBA00022741"/>
    </source>
</evidence>
<sequence length="143" mass="16266">MAAPLYQTDSGRLWHAGQILLVFVGLPARGKTHVSRSVERYLRWLGVRTKVFSLGDHRRRMLGPSANLPPDYFHPEGRSPATDELRAKVRITLEEEVARYFKENEGQVAIFDANLSNFTERYEGCTDSVEAEVRGARGQRLLH</sequence>
<dbReference type="GO" id="GO:0003873">
    <property type="term" value="F:6-phosphofructo-2-kinase activity"/>
    <property type="evidence" value="ECO:0007669"/>
    <property type="project" value="InterPro"/>
</dbReference>
<name>A0A061AL43_RHOTO</name>
<evidence type="ECO:0000259" key="3">
    <source>
        <dbReference type="Pfam" id="PF01591"/>
    </source>
</evidence>
<dbReference type="GO" id="GO:0004331">
    <property type="term" value="F:fructose-2,6-bisphosphate 2-phosphatase activity"/>
    <property type="evidence" value="ECO:0007669"/>
    <property type="project" value="TreeGrafter"/>
</dbReference>
<gene>
    <name evidence="4" type="ORF">RHTO0S_03e00452g</name>
</gene>
<keyword evidence="2" id="KW-0067">ATP-binding</keyword>